<reference evidence="1 2" key="1">
    <citation type="journal article" date="2018" name="Syst. Appl. Microbiol.">
        <title>Photobacterium carnosum sp. nov., isolated from spoiled modified atmosphere packaged poultry meat.</title>
        <authorList>
            <person name="Hilgarth M."/>
            <person name="Fuertes S."/>
            <person name="Ehrmann M."/>
            <person name="Vogel R.F."/>
        </authorList>
    </citation>
    <scope>NUCLEOTIDE SEQUENCE [LARGE SCALE GENOMIC DNA]</scope>
    <source>
        <strain evidence="1 2">TMW 2.2021</strain>
    </source>
</reference>
<keyword evidence="2" id="KW-1185">Reference proteome</keyword>
<organism evidence="1 2">
    <name type="scientific">Photobacterium carnosum</name>
    <dbReference type="NCBI Taxonomy" id="2023717"/>
    <lineage>
        <taxon>Bacteria</taxon>
        <taxon>Pseudomonadati</taxon>
        <taxon>Pseudomonadota</taxon>
        <taxon>Gammaproteobacteria</taxon>
        <taxon>Vibrionales</taxon>
        <taxon>Vibrionaceae</taxon>
        <taxon>Photobacterium</taxon>
    </lineage>
</organism>
<dbReference type="RefSeq" id="WP_101770434.1">
    <property type="nucleotide sequence ID" value="NZ_NPIB01000048.1"/>
</dbReference>
<comment type="caution">
    <text evidence="1">The sequence shown here is derived from an EMBL/GenBank/DDBJ whole genome shotgun (WGS) entry which is preliminary data.</text>
</comment>
<accession>A0A2N4ULW8</accession>
<dbReference type="AlphaFoldDB" id="A0A2N4ULW8"/>
<proteinExistence type="predicted"/>
<name>A0A2N4ULW8_9GAMM</name>
<protein>
    <submittedName>
        <fullName evidence="1">Uncharacterized protein</fullName>
    </submittedName>
</protein>
<evidence type="ECO:0000313" key="1">
    <source>
        <dbReference type="EMBL" id="PLC56005.1"/>
    </source>
</evidence>
<dbReference type="EMBL" id="NPIB01000048">
    <property type="protein sequence ID" value="PLC56005.1"/>
    <property type="molecule type" value="Genomic_DNA"/>
</dbReference>
<sequence length="189" mass="21589">MTRTDIEAKLKPFTESITDGSLSTLSAIRHHLSLLIEVRKIGVSIPLILEISGCPYSSSTFSDKLSKLKKQAYLNNTISQNQDITITPSIVLTNKQKQLEITRKLEANDFENTAWIKALDLYETFHENALIGIIPTLVKAGWTPTNYYLLRDKFNITTFKKLLTVIDVEIKNYRFRKNIFKDGKAFFAN</sequence>
<dbReference type="Proteomes" id="UP000234420">
    <property type="component" value="Unassembled WGS sequence"/>
</dbReference>
<gene>
    <name evidence="1" type="ORF">CIK00_20765</name>
</gene>
<evidence type="ECO:0000313" key="2">
    <source>
        <dbReference type="Proteomes" id="UP000234420"/>
    </source>
</evidence>